<gene>
    <name evidence="5" type="ORF">BAUCODRAFT_428189</name>
</gene>
<dbReference type="GeneID" id="19114234"/>
<dbReference type="PROSITE" id="PS50088">
    <property type="entry name" value="ANK_REPEAT"/>
    <property type="match status" value="1"/>
</dbReference>
<dbReference type="Gene3D" id="1.25.40.20">
    <property type="entry name" value="Ankyrin repeat-containing domain"/>
    <property type="match status" value="1"/>
</dbReference>
<dbReference type="Proteomes" id="UP000011761">
    <property type="component" value="Unassembled WGS sequence"/>
</dbReference>
<dbReference type="eggNOG" id="ENOG502SGEC">
    <property type="taxonomic scope" value="Eukaryota"/>
</dbReference>
<keyword evidence="6" id="KW-1185">Reference proteome</keyword>
<keyword evidence="1" id="KW-0677">Repeat</keyword>
<sequence>MHRLAPTLSGPSNPGVEDSSNTVLLPEALVLRWNHASLRVRCPYCLRSHSHGYGHVDDEEGTDQTQPGWKLRGTTRRRHGDCLSGGEYIFTFPPTYSSDDVDYGWMFDRDNFEFVAMTQQGPVPIPINELRDGRTLLPQHQQREQMTSVSDDSDSTTSETDELIAATGTLNITSDKSGKASEAPSTKDSQAIFDELCESKDYRLDLYFSHCIWKDIDQLRILFSKYPDDRFIDCTDEEGNTGVILAAVEEGGLGTLRWLQDHGGDIDQSNHYGRTPLMEAALWGRLETVQYLTSRVANLVARDGSSMRAVDLATDTARNRNERLYRAGKVYREPADAVRQREQIKAVLDRLTRPAVVSSGPALQRRAFFSRNLDGTLELYRPQVLLSPPGGQGGQYKAFATLDRGPSYPYINAMSGYTHAGWPNVLDNTVWTDVAEKLRAMLRLPPDRRAACHVEPQLLGFLVHHHSIQYLEDTGANSKLKGLASVKPDYTLNPIITVSKQDLCGQCLEFFELFKTRFSNCNVVFHCVGDSASAVLQERR</sequence>
<dbReference type="OrthoDB" id="5337793at2759"/>
<dbReference type="SUPFAM" id="SSF48403">
    <property type="entry name" value="Ankyrin repeat"/>
    <property type="match status" value="1"/>
</dbReference>
<evidence type="ECO:0000313" key="6">
    <source>
        <dbReference type="Proteomes" id="UP000011761"/>
    </source>
</evidence>
<dbReference type="PANTHER" id="PTHR24198">
    <property type="entry name" value="ANKYRIN REPEAT AND PROTEIN KINASE DOMAIN-CONTAINING PROTEIN"/>
    <property type="match status" value="1"/>
</dbReference>
<evidence type="ECO:0000256" key="2">
    <source>
        <dbReference type="ARBA" id="ARBA00023043"/>
    </source>
</evidence>
<dbReference type="HOGENOM" id="CLU_042425_0_0_1"/>
<dbReference type="AlphaFoldDB" id="M2LV70"/>
<evidence type="ECO:0000256" key="4">
    <source>
        <dbReference type="SAM" id="MobiDB-lite"/>
    </source>
</evidence>
<dbReference type="RefSeq" id="XP_007675083.1">
    <property type="nucleotide sequence ID" value="XM_007676893.1"/>
</dbReference>
<proteinExistence type="predicted"/>
<dbReference type="SMART" id="SM00248">
    <property type="entry name" value="ANK"/>
    <property type="match status" value="2"/>
</dbReference>
<dbReference type="PROSITE" id="PS50297">
    <property type="entry name" value="ANK_REP_REGION"/>
    <property type="match status" value="1"/>
</dbReference>
<feature type="region of interest" description="Disordered" evidence="4">
    <location>
        <begin position="57"/>
        <end position="76"/>
    </location>
</feature>
<accession>M2LV70</accession>
<keyword evidence="2 3" id="KW-0040">ANK repeat</keyword>
<organism evidence="5 6">
    <name type="scientific">Baudoinia panamericana (strain UAMH 10762)</name>
    <name type="common">Angels' share fungus</name>
    <name type="synonym">Baudoinia compniacensis (strain UAMH 10762)</name>
    <dbReference type="NCBI Taxonomy" id="717646"/>
    <lineage>
        <taxon>Eukaryota</taxon>
        <taxon>Fungi</taxon>
        <taxon>Dikarya</taxon>
        <taxon>Ascomycota</taxon>
        <taxon>Pezizomycotina</taxon>
        <taxon>Dothideomycetes</taxon>
        <taxon>Dothideomycetidae</taxon>
        <taxon>Mycosphaerellales</taxon>
        <taxon>Teratosphaeriaceae</taxon>
        <taxon>Baudoinia</taxon>
    </lineage>
</organism>
<dbReference type="EMBL" id="KB445553">
    <property type="protein sequence ID" value="EMC98497.1"/>
    <property type="molecule type" value="Genomic_DNA"/>
</dbReference>
<evidence type="ECO:0000256" key="3">
    <source>
        <dbReference type="PROSITE-ProRule" id="PRU00023"/>
    </source>
</evidence>
<dbReference type="PANTHER" id="PTHR24198:SF165">
    <property type="entry name" value="ANKYRIN REPEAT-CONTAINING PROTEIN-RELATED"/>
    <property type="match status" value="1"/>
</dbReference>
<name>M2LV70_BAUPA</name>
<feature type="region of interest" description="Disordered" evidence="4">
    <location>
        <begin position="139"/>
        <end position="160"/>
    </location>
</feature>
<feature type="compositionally biased region" description="Acidic residues" evidence="4">
    <location>
        <begin position="151"/>
        <end position="160"/>
    </location>
</feature>
<feature type="repeat" description="ANK" evidence="3">
    <location>
        <begin position="272"/>
        <end position="304"/>
    </location>
</feature>
<dbReference type="InterPro" id="IPR002110">
    <property type="entry name" value="Ankyrin_rpt"/>
</dbReference>
<dbReference type="InterPro" id="IPR036770">
    <property type="entry name" value="Ankyrin_rpt-contain_sf"/>
</dbReference>
<dbReference type="KEGG" id="bcom:BAUCODRAFT_428189"/>
<evidence type="ECO:0000256" key="1">
    <source>
        <dbReference type="ARBA" id="ARBA00022737"/>
    </source>
</evidence>
<dbReference type="Pfam" id="PF12796">
    <property type="entry name" value="Ank_2"/>
    <property type="match status" value="1"/>
</dbReference>
<evidence type="ECO:0000313" key="5">
    <source>
        <dbReference type="EMBL" id="EMC98497.1"/>
    </source>
</evidence>
<protein>
    <submittedName>
        <fullName evidence="5">Uncharacterized protein</fullName>
    </submittedName>
</protein>
<reference evidence="5 6" key="1">
    <citation type="journal article" date="2012" name="PLoS Pathog.">
        <title>Diverse lifestyles and strategies of plant pathogenesis encoded in the genomes of eighteen Dothideomycetes fungi.</title>
        <authorList>
            <person name="Ohm R.A."/>
            <person name="Feau N."/>
            <person name="Henrissat B."/>
            <person name="Schoch C.L."/>
            <person name="Horwitz B.A."/>
            <person name="Barry K.W."/>
            <person name="Condon B.J."/>
            <person name="Copeland A.C."/>
            <person name="Dhillon B."/>
            <person name="Glaser F."/>
            <person name="Hesse C.N."/>
            <person name="Kosti I."/>
            <person name="LaButti K."/>
            <person name="Lindquist E.A."/>
            <person name="Lucas S."/>
            <person name="Salamov A.A."/>
            <person name="Bradshaw R.E."/>
            <person name="Ciuffetti L."/>
            <person name="Hamelin R.C."/>
            <person name="Kema G.H.J."/>
            <person name="Lawrence C."/>
            <person name="Scott J.A."/>
            <person name="Spatafora J.W."/>
            <person name="Turgeon B.G."/>
            <person name="de Wit P.J.G.M."/>
            <person name="Zhong S."/>
            <person name="Goodwin S.B."/>
            <person name="Grigoriev I.V."/>
        </authorList>
    </citation>
    <scope>NUCLEOTIDE SEQUENCE [LARGE SCALE GENOMIC DNA]</scope>
    <source>
        <strain evidence="5 6">UAMH 10762</strain>
    </source>
</reference>